<evidence type="ECO:0000313" key="2">
    <source>
        <dbReference type="Proteomes" id="UP001305606"/>
    </source>
</evidence>
<dbReference type="EMBL" id="CP117522">
    <property type="protein sequence ID" value="WNF00456.1"/>
    <property type="molecule type" value="Genomic_DNA"/>
</dbReference>
<dbReference type="Gene3D" id="1.20.5.1700">
    <property type="match status" value="1"/>
</dbReference>
<proteinExistence type="predicted"/>
<sequence length="188" mass="20520">MTGSIDPMRSMGQEIDRRVHAALNTAGKKIVKDAVDAAKAIVHPAAVKGETSGIKTEAVGASLGFKLFNAEKTVFDLQEILDKRRGLDPDSLKREIATVRGVAERATRIAEQATVTLRNTRQSLGRVTGRALGQATRANRRLDALRTEIRRGAPQQQAHIGNTRSFSETAERINRLEQRISSLTRALG</sequence>
<protein>
    <submittedName>
        <fullName evidence="1">Uncharacterized protein</fullName>
    </submittedName>
</protein>
<reference evidence="1 2" key="1">
    <citation type="submission" date="2023-02" db="EMBL/GenBank/DDBJ databases">
        <title>Streptomyces sp. SCA4-21 with antifungal activity against Fusarium oxysporum f. sp. cubense, Streptomyces sp. SCA2-17 with antifungal activity against Fusarium oxysporum f. sp. cubense.</title>
        <authorList>
            <person name="Qi D."/>
        </authorList>
    </citation>
    <scope>NUCLEOTIDE SEQUENCE [LARGE SCALE GENOMIC DNA]</scope>
    <source>
        <strain evidence="1 2">SCA4-21</strain>
    </source>
</reference>
<evidence type="ECO:0000313" key="1">
    <source>
        <dbReference type="EMBL" id="WNF00456.1"/>
    </source>
</evidence>
<accession>A0ABY9V8Z8</accession>
<keyword evidence="2" id="KW-1185">Reference proteome</keyword>
<organism evidence="1 2">
    <name type="scientific">Streptomyces luomodiensis</name>
    <dbReference type="NCBI Taxonomy" id="3026192"/>
    <lineage>
        <taxon>Bacteria</taxon>
        <taxon>Bacillati</taxon>
        <taxon>Actinomycetota</taxon>
        <taxon>Actinomycetes</taxon>
        <taxon>Kitasatosporales</taxon>
        <taxon>Streptomycetaceae</taxon>
        <taxon>Streptomyces</taxon>
    </lineage>
</organism>
<dbReference type="RefSeq" id="WP_311038843.1">
    <property type="nucleotide sequence ID" value="NZ_CP117522.1"/>
</dbReference>
<name>A0ABY9V8Z8_9ACTN</name>
<gene>
    <name evidence="1" type="ORF">PS467_36605</name>
</gene>
<dbReference type="Proteomes" id="UP001305606">
    <property type="component" value="Chromosome"/>
</dbReference>